<keyword evidence="5" id="KW-0904">Protein phosphatase</keyword>
<evidence type="ECO:0000256" key="9">
    <source>
        <dbReference type="SAM" id="MobiDB-lite"/>
    </source>
</evidence>
<sequence length="932" mass="106180">MNSGSSSISSDHRQSNKNSSISSSSSSVSNVVSTMINRSASGKSCNSIASLGIGSGVSNLSPNEQQQRNLLKKKLDIELVKPKPENSQHMSHDHGSPMYDCILFLIYCIEHDRFAVTNVNDDHQTIWLPFVSRDGNDWSRASELGLLSMFEKRDPDGVVTNHVNISHTTKMIELCHIQTVSGRWIQRATQFITITRCQKTCQPINSIQWMNAGNILKDDSAIWGPEFRKYLEHLERHYSELQVVEYPIDSVLRYHLTHSNERSDKQSVTAISGLMKARNLSLKLLTDLYEHYIRHTFPSYYMNFGSFKIYLQKCGLKSDIISAQAKYMFNCCLIRTNRDCNGATYVDFHDICYLLLVLDPEIPDDNKYRQAFVINFIDQQNMSDSSEDGENNKSSHNVMPQKSKHSSLNKVHSMVLSAMNRQPNKQPITKTAKSNNVGDMNESIIGPTKLTKSVFAKLTKMKKKQTERLVSDKANLTRGLCRNCRVKSFEYGQHCIMFDSMGRCVEPKIILNAENQFIPISKLEGNKLYSAEHVFKPDSIGNILFDYMRNRKFLANTLSTTGIQHHPTAIMPDDDNTTERLGGGAGSMDDVEFLDINAIQAICDCTRKLLKYEPKLIKRSGSTVIIGDIRGDFDTLLTMEQSLWPTVPVIAQNLVFLGNYTGNSKKTIHDYNIETIIYLFAVKYLCPNKVILLKGINETRAYNEKTLLVECRNRYGDERGGRIWRTINQVFDELPFVCIINESIVCASSGIPKDSLRHKLSTYFDSYVMDTKSSTVCGNFANNKEFALFQHILVNIPEHTQPPQNHSPSESKSTHLFKENPALPNGFIFSREAFLQFMSLNNFSYMIRSNEEPPYTAYMMNGYHLLNDNRLISIISNIYIDESGQQKRNKAIVAYVHHPDGRIQLKQLENEYQKQSTAKQRMSPNVFFNKNQ</sequence>
<dbReference type="Proteomes" id="UP000515146">
    <property type="component" value="Unplaced"/>
</dbReference>
<dbReference type="InterPro" id="IPR006186">
    <property type="entry name" value="Ser/Thr-sp_prot-phosphatase"/>
</dbReference>
<evidence type="ECO:0000313" key="12">
    <source>
        <dbReference type="RefSeq" id="XP_027197624.1"/>
    </source>
</evidence>
<dbReference type="GO" id="GO:0004722">
    <property type="term" value="F:protein serine/threonine phosphatase activity"/>
    <property type="evidence" value="ECO:0007669"/>
    <property type="project" value="UniProtKB-EC"/>
</dbReference>
<gene>
    <name evidence="12" type="primary">LOC113791968</name>
</gene>
<dbReference type="InterPro" id="IPR050341">
    <property type="entry name" value="PP1_catalytic_subunit"/>
</dbReference>
<dbReference type="InParanoid" id="A0A6P6Y016"/>
<dbReference type="GO" id="GO:0005737">
    <property type="term" value="C:cytoplasm"/>
    <property type="evidence" value="ECO:0007669"/>
    <property type="project" value="TreeGrafter"/>
</dbReference>
<dbReference type="Gene3D" id="3.60.21.10">
    <property type="match status" value="1"/>
</dbReference>
<dbReference type="OrthoDB" id="6498731at2759"/>
<feature type="region of interest" description="Disordered" evidence="9">
    <location>
        <begin position="383"/>
        <end position="404"/>
    </location>
</feature>
<comment type="catalytic activity">
    <reaction evidence="8">
        <text>O-phospho-L-threonyl-[protein] + H2O = L-threonyl-[protein] + phosphate</text>
        <dbReference type="Rhea" id="RHEA:47004"/>
        <dbReference type="Rhea" id="RHEA-COMP:11060"/>
        <dbReference type="Rhea" id="RHEA-COMP:11605"/>
        <dbReference type="ChEBI" id="CHEBI:15377"/>
        <dbReference type="ChEBI" id="CHEBI:30013"/>
        <dbReference type="ChEBI" id="CHEBI:43474"/>
        <dbReference type="ChEBI" id="CHEBI:61977"/>
        <dbReference type="EC" id="3.1.3.16"/>
    </reaction>
</comment>
<evidence type="ECO:0000256" key="2">
    <source>
        <dbReference type="ARBA" id="ARBA00013081"/>
    </source>
</evidence>
<proteinExistence type="predicted"/>
<dbReference type="InterPro" id="IPR004843">
    <property type="entry name" value="Calcineurin-like_PHP"/>
</dbReference>
<reference evidence="12" key="1">
    <citation type="submission" date="2025-08" db="UniProtKB">
        <authorList>
            <consortium name="RefSeq"/>
        </authorList>
    </citation>
    <scope>IDENTIFICATION</scope>
    <source>
        <strain evidence="12">Airmid</strain>
    </source>
</reference>
<protein>
    <recommendedName>
        <fullName evidence="2">protein-serine/threonine phosphatase</fullName>
        <ecNumber evidence="2">3.1.3.16</ecNumber>
    </recommendedName>
</protein>
<dbReference type="SMART" id="SM00156">
    <property type="entry name" value="PP2Ac"/>
    <property type="match status" value="1"/>
</dbReference>
<accession>A0A6P6Y016</accession>
<dbReference type="Pfam" id="PF00149">
    <property type="entry name" value="Metallophos"/>
    <property type="match status" value="1"/>
</dbReference>
<dbReference type="GO" id="GO:0005634">
    <property type="term" value="C:nucleus"/>
    <property type="evidence" value="ECO:0007669"/>
    <property type="project" value="TreeGrafter"/>
</dbReference>
<dbReference type="KEGG" id="dpte:113791968"/>
<dbReference type="RefSeq" id="XP_027197624.1">
    <property type="nucleotide sequence ID" value="XM_027341823.1"/>
</dbReference>
<feature type="compositionally biased region" description="Polar residues" evidence="9">
    <location>
        <begin position="392"/>
        <end position="401"/>
    </location>
</feature>
<evidence type="ECO:0000256" key="1">
    <source>
        <dbReference type="ARBA" id="ARBA00001936"/>
    </source>
</evidence>
<keyword evidence="4" id="KW-0378">Hydrolase</keyword>
<dbReference type="PANTHER" id="PTHR11668">
    <property type="entry name" value="SERINE/THREONINE PROTEIN PHOSPHATASE"/>
    <property type="match status" value="1"/>
</dbReference>
<dbReference type="PANTHER" id="PTHR11668:SF300">
    <property type="entry name" value="SERINE_THREONINE-PROTEIN PHOSPHATASE"/>
    <property type="match status" value="1"/>
</dbReference>
<evidence type="ECO:0000256" key="7">
    <source>
        <dbReference type="ARBA" id="ARBA00047761"/>
    </source>
</evidence>
<comment type="catalytic activity">
    <reaction evidence="7">
        <text>O-phospho-L-seryl-[protein] + H2O = L-seryl-[protein] + phosphate</text>
        <dbReference type="Rhea" id="RHEA:20629"/>
        <dbReference type="Rhea" id="RHEA-COMP:9863"/>
        <dbReference type="Rhea" id="RHEA-COMP:11604"/>
        <dbReference type="ChEBI" id="CHEBI:15377"/>
        <dbReference type="ChEBI" id="CHEBI:29999"/>
        <dbReference type="ChEBI" id="CHEBI:43474"/>
        <dbReference type="ChEBI" id="CHEBI:83421"/>
        <dbReference type="EC" id="3.1.3.16"/>
    </reaction>
</comment>
<feature type="domain" description="Serine/threonine specific protein phosphatases" evidence="10">
    <location>
        <begin position="594"/>
        <end position="912"/>
    </location>
</feature>
<dbReference type="SUPFAM" id="SSF56300">
    <property type="entry name" value="Metallo-dependent phosphatases"/>
    <property type="match status" value="1"/>
</dbReference>
<dbReference type="InterPro" id="IPR029052">
    <property type="entry name" value="Metallo-depent_PP-like"/>
</dbReference>
<dbReference type="CDD" id="cd00144">
    <property type="entry name" value="MPP_PPP_family"/>
    <property type="match status" value="1"/>
</dbReference>
<name>A0A6P6Y016_DERPT</name>
<comment type="cofactor">
    <cofactor evidence="1">
        <name>Mn(2+)</name>
        <dbReference type="ChEBI" id="CHEBI:29035"/>
    </cofactor>
</comment>
<feature type="compositionally biased region" description="Low complexity" evidence="9">
    <location>
        <begin position="16"/>
        <end position="26"/>
    </location>
</feature>
<evidence type="ECO:0000259" key="10">
    <source>
        <dbReference type="SMART" id="SM00156"/>
    </source>
</evidence>
<keyword evidence="3" id="KW-0479">Metal-binding</keyword>
<keyword evidence="6" id="KW-0464">Manganese</keyword>
<evidence type="ECO:0000256" key="8">
    <source>
        <dbReference type="ARBA" id="ARBA00048336"/>
    </source>
</evidence>
<keyword evidence="11" id="KW-1185">Reference proteome</keyword>
<evidence type="ECO:0000313" key="11">
    <source>
        <dbReference type="Proteomes" id="UP000515146"/>
    </source>
</evidence>
<organism evidence="11 12">
    <name type="scientific">Dermatophagoides pteronyssinus</name>
    <name type="common">European house dust mite</name>
    <dbReference type="NCBI Taxonomy" id="6956"/>
    <lineage>
        <taxon>Eukaryota</taxon>
        <taxon>Metazoa</taxon>
        <taxon>Ecdysozoa</taxon>
        <taxon>Arthropoda</taxon>
        <taxon>Chelicerata</taxon>
        <taxon>Arachnida</taxon>
        <taxon>Acari</taxon>
        <taxon>Acariformes</taxon>
        <taxon>Sarcoptiformes</taxon>
        <taxon>Astigmata</taxon>
        <taxon>Psoroptidia</taxon>
        <taxon>Analgoidea</taxon>
        <taxon>Pyroglyphidae</taxon>
        <taxon>Dermatophagoidinae</taxon>
        <taxon>Dermatophagoides</taxon>
    </lineage>
</organism>
<dbReference type="OMA" id="YLCPNKV"/>
<evidence type="ECO:0000256" key="4">
    <source>
        <dbReference type="ARBA" id="ARBA00022801"/>
    </source>
</evidence>
<feature type="region of interest" description="Disordered" evidence="9">
    <location>
        <begin position="1"/>
        <end position="26"/>
    </location>
</feature>
<feature type="compositionally biased region" description="Polar residues" evidence="9">
    <location>
        <begin position="913"/>
        <end position="932"/>
    </location>
</feature>
<dbReference type="AlphaFoldDB" id="A0A6P6Y016"/>
<evidence type="ECO:0000256" key="3">
    <source>
        <dbReference type="ARBA" id="ARBA00022723"/>
    </source>
</evidence>
<evidence type="ECO:0000256" key="5">
    <source>
        <dbReference type="ARBA" id="ARBA00022912"/>
    </source>
</evidence>
<feature type="region of interest" description="Disordered" evidence="9">
    <location>
        <begin position="912"/>
        <end position="932"/>
    </location>
</feature>
<dbReference type="EC" id="3.1.3.16" evidence="2"/>
<dbReference type="GO" id="GO:0046872">
    <property type="term" value="F:metal ion binding"/>
    <property type="evidence" value="ECO:0007669"/>
    <property type="project" value="UniProtKB-KW"/>
</dbReference>
<evidence type="ECO:0000256" key="6">
    <source>
        <dbReference type="ARBA" id="ARBA00023211"/>
    </source>
</evidence>